<comment type="caution">
    <text evidence="5">The sequence shown here is derived from an EMBL/GenBank/DDBJ whole genome shotgun (WGS) entry which is preliminary data.</text>
</comment>
<organism evidence="5 6">
    <name type="scientific">Vespula vulgaris</name>
    <name type="common">Yellow jacket</name>
    <name type="synonym">Wasp</name>
    <dbReference type="NCBI Taxonomy" id="7454"/>
    <lineage>
        <taxon>Eukaryota</taxon>
        <taxon>Metazoa</taxon>
        <taxon>Ecdysozoa</taxon>
        <taxon>Arthropoda</taxon>
        <taxon>Hexapoda</taxon>
        <taxon>Insecta</taxon>
        <taxon>Pterygota</taxon>
        <taxon>Neoptera</taxon>
        <taxon>Endopterygota</taxon>
        <taxon>Hymenoptera</taxon>
        <taxon>Apocrita</taxon>
        <taxon>Aculeata</taxon>
        <taxon>Vespoidea</taxon>
        <taxon>Vespidae</taxon>
        <taxon>Vespinae</taxon>
        <taxon>Vespula</taxon>
    </lineage>
</organism>
<evidence type="ECO:0000256" key="3">
    <source>
        <dbReference type="SAM" id="SignalP"/>
    </source>
</evidence>
<protein>
    <recommendedName>
        <fullName evidence="4">Single domain-containing protein</fullName>
    </recommendedName>
</protein>
<gene>
    <name evidence="5" type="ORF">HZH66_012187</name>
</gene>
<feature type="chain" id="PRO_5032749197" description="Single domain-containing protein" evidence="3">
    <location>
        <begin position="23"/>
        <end position="95"/>
    </location>
</feature>
<dbReference type="Pfam" id="PF15430">
    <property type="entry name" value="SVWC"/>
    <property type="match status" value="1"/>
</dbReference>
<proteinExistence type="predicted"/>
<dbReference type="Proteomes" id="UP000614350">
    <property type="component" value="Unassembled WGS sequence"/>
</dbReference>
<keyword evidence="3" id="KW-0732">Signal</keyword>
<name>A0A834JAU1_VESVU</name>
<dbReference type="AlphaFoldDB" id="A0A834JAU1"/>
<sequence length="95" mass="10659">MKSIFVFCGILFALCIFVLVEGDCEWYGEIYPVGEHILNCSRFTCSESGSWYSVGCPLYICEETIGYEEADLSKPYPECCGGPICKEKTPYHTST</sequence>
<dbReference type="InterPro" id="IPR029277">
    <property type="entry name" value="SVWC_dom"/>
</dbReference>
<feature type="domain" description="Single" evidence="4">
    <location>
        <begin position="29"/>
        <end position="85"/>
    </location>
</feature>
<evidence type="ECO:0000313" key="6">
    <source>
        <dbReference type="Proteomes" id="UP000614350"/>
    </source>
</evidence>
<reference evidence="5" key="1">
    <citation type="journal article" date="2020" name="G3 (Bethesda)">
        <title>High-Quality Assemblies for Three Invasive Social Wasps from the &lt;i&gt;Vespula&lt;/i&gt; Genus.</title>
        <authorList>
            <person name="Harrop T.W.R."/>
            <person name="Guhlin J."/>
            <person name="McLaughlin G.M."/>
            <person name="Permina E."/>
            <person name="Stockwell P."/>
            <person name="Gilligan J."/>
            <person name="Le Lec M.F."/>
            <person name="Gruber M.A.M."/>
            <person name="Quinn O."/>
            <person name="Lovegrove M."/>
            <person name="Duncan E.J."/>
            <person name="Remnant E.J."/>
            <person name="Van Eeckhoven J."/>
            <person name="Graham B."/>
            <person name="Knapp R.A."/>
            <person name="Langford K.W."/>
            <person name="Kronenberg Z."/>
            <person name="Press M.O."/>
            <person name="Eacker S.M."/>
            <person name="Wilson-Rankin E.E."/>
            <person name="Purcell J."/>
            <person name="Lester P.J."/>
            <person name="Dearden P.K."/>
        </authorList>
    </citation>
    <scope>NUCLEOTIDE SEQUENCE</scope>
    <source>
        <strain evidence="5">Marl-1</strain>
    </source>
</reference>
<dbReference type="GO" id="GO:0005576">
    <property type="term" value="C:extracellular region"/>
    <property type="evidence" value="ECO:0007669"/>
    <property type="project" value="UniProtKB-SubCell"/>
</dbReference>
<accession>A0A834JAU1</accession>
<comment type="subcellular location">
    <subcellularLocation>
        <location evidence="1">Secreted</location>
    </subcellularLocation>
</comment>
<evidence type="ECO:0000256" key="1">
    <source>
        <dbReference type="ARBA" id="ARBA00004613"/>
    </source>
</evidence>
<evidence type="ECO:0000313" key="5">
    <source>
        <dbReference type="EMBL" id="KAF7385101.1"/>
    </source>
</evidence>
<keyword evidence="2" id="KW-0964">Secreted</keyword>
<evidence type="ECO:0000259" key="4">
    <source>
        <dbReference type="Pfam" id="PF15430"/>
    </source>
</evidence>
<dbReference type="EMBL" id="JACSEA010000015">
    <property type="protein sequence ID" value="KAF7385101.1"/>
    <property type="molecule type" value="Genomic_DNA"/>
</dbReference>
<evidence type="ECO:0000256" key="2">
    <source>
        <dbReference type="ARBA" id="ARBA00022525"/>
    </source>
</evidence>
<keyword evidence="6" id="KW-1185">Reference proteome</keyword>
<feature type="signal peptide" evidence="3">
    <location>
        <begin position="1"/>
        <end position="22"/>
    </location>
</feature>